<dbReference type="Proteomes" id="UP001500418">
    <property type="component" value="Unassembled WGS sequence"/>
</dbReference>
<evidence type="ECO:0000313" key="3">
    <source>
        <dbReference type="Proteomes" id="UP001500418"/>
    </source>
</evidence>
<organism evidence="2 3">
    <name type="scientific">Streptomyces rhizosphaericus</name>
    <dbReference type="NCBI Taxonomy" id="114699"/>
    <lineage>
        <taxon>Bacteria</taxon>
        <taxon>Bacillati</taxon>
        <taxon>Actinomycetota</taxon>
        <taxon>Actinomycetes</taxon>
        <taxon>Kitasatosporales</taxon>
        <taxon>Streptomycetaceae</taxon>
        <taxon>Streptomyces</taxon>
        <taxon>Streptomyces violaceusniger group</taxon>
    </lineage>
</organism>
<accession>A0ABN1QXQ2</accession>
<gene>
    <name evidence="2" type="ORF">GCM10009575_070580</name>
</gene>
<dbReference type="EMBL" id="BAAAID010000060">
    <property type="protein sequence ID" value="GAA0948920.1"/>
    <property type="molecule type" value="Genomic_DNA"/>
</dbReference>
<evidence type="ECO:0000256" key="1">
    <source>
        <dbReference type="SAM" id="MobiDB-lite"/>
    </source>
</evidence>
<reference evidence="2 3" key="1">
    <citation type="journal article" date="2019" name="Int. J. Syst. Evol. Microbiol.">
        <title>The Global Catalogue of Microorganisms (GCM) 10K type strain sequencing project: providing services to taxonomists for standard genome sequencing and annotation.</title>
        <authorList>
            <consortium name="The Broad Institute Genomics Platform"/>
            <consortium name="The Broad Institute Genome Sequencing Center for Infectious Disease"/>
            <person name="Wu L."/>
            <person name="Ma J."/>
        </authorList>
    </citation>
    <scope>NUCLEOTIDE SEQUENCE [LARGE SCALE GENOMIC DNA]</scope>
    <source>
        <strain evidence="2 3">JCM 11444</strain>
    </source>
</reference>
<proteinExistence type="predicted"/>
<evidence type="ECO:0008006" key="4">
    <source>
        <dbReference type="Google" id="ProtNLM"/>
    </source>
</evidence>
<name>A0ABN1QXQ2_9ACTN</name>
<keyword evidence="3" id="KW-1185">Reference proteome</keyword>
<feature type="region of interest" description="Disordered" evidence="1">
    <location>
        <begin position="26"/>
        <end position="47"/>
    </location>
</feature>
<evidence type="ECO:0000313" key="2">
    <source>
        <dbReference type="EMBL" id="GAA0948920.1"/>
    </source>
</evidence>
<comment type="caution">
    <text evidence="2">The sequence shown here is derived from an EMBL/GenBank/DDBJ whole genome shotgun (WGS) entry which is preliminary data.</text>
</comment>
<protein>
    <recommendedName>
        <fullName evidence="4">Transposase</fullName>
    </recommendedName>
</protein>
<sequence length="47" mass="5446">MRPLAQHSETLITWAAITLMTRRLTRRKNHPAERRDSTHGYVMAEAA</sequence>